<dbReference type="PANTHER" id="PTHR31975">
    <property type="entry name" value="BUD SITE SELECTION PROTEIN 7-RELATED"/>
    <property type="match status" value="1"/>
</dbReference>
<dbReference type="Pfam" id="PF09295">
    <property type="entry name" value="ChAPs"/>
    <property type="match status" value="1"/>
</dbReference>
<dbReference type="InterPro" id="IPR011990">
    <property type="entry name" value="TPR-like_helical_dom_sf"/>
</dbReference>
<evidence type="ECO:0000313" key="2">
    <source>
        <dbReference type="Proteomes" id="UP000269721"/>
    </source>
</evidence>
<dbReference type="GO" id="GO:0006893">
    <property type="term" value="P:Golgi to plasma membrane transport"/>
    <property type="evidence" value="ECO:0007669"/>
    <property type="project" value="UniProtKB-ARBA"/>
</dbReference>
<dbReference type="Gene3D" id="1.25.40.10">
    <property type="entry name" value="Tetratricopeptide repeat domain"/>
    <property type="match status" value="1"/>
</dbReference>
<feature type="non-terminal residue" evidence="1">
    <location>
        <position position="184"/>
    </location>
</feature>
<dbReference type="GO" id="GO:0034044">
    <property type="term" value="C:exomer complex"/>
    <property type="evidence" value="ECO:0007669"/>
    <property type="project" value="TreeGrafter"/>
</dbReference>
<dbReference type="EMBL" id="KZ996204">
    <property type="protein sequence ID" value="RKO89246.1"/>
    <property type="molecule type" value="Genomic_DNA"/>
</dbReference>
<protein>
    <submittedName>
        <fullName evidence="1">Uncharacterized protein</fullName>
    </submittedName>
</protein>
<name>A0A4P9WFN7_9FUNG</name>
<accession>A0A4P9WFN7</accession>
<organism evidence="1 2">
    <name type="scientific">Blyttiomyces helicus</name>
    <dbReference type="NCBI Taxonomy" id="388810"/>
    <lineage>
        <taxon>Eukaryota</taxon>
        <taxon>Fungi</taxon>
        <taxon>Fungi incertae sedis</taxon>
        <taxon>Chytridiomycota</taxon>
        <taxon>Chytridiomycota incertae sedis</taxon>
        <taxon>Chytridiomycetes</taxon>
        <taxon>Chytridiomycetes incertae sedis</taxon>
        <taxon>Blyttiomyces</taxon>
    </lineage>
</organism>
<keyword evidence="2" id="KW-1185">Reference proteome</keyword>
<dbReference type="OrthoDB" id="2120976at2759"/>
<dbReference type="InterPro" id="IPR015374">
    <property type="entry name" value="ChAPs"/>
</dbReference>
<dbReference type="AlphaFoldDB" id="A0A4P9WFN7"/>
<evidence type="ECO:0000313" key="1">
    <source>
        <dbReference type="EMBL" id="RKO89246.1"/>
    </source>
</evidence>
<reference evidence="2" key="1">
    <citation type="journal article" date="2018" name="Nat. Microbiol.">
        <title>Leveraging single-cell genomics to expand the fungal tree of life.</title>
        <authorList>
            <person name="Ahrendt S.R."/>
            <person name="Quandt C.A."/>
            <person name="Ciobanu D."/>
            <person name="Clum A."/>
            <person name="Salamov A."/>
            <person name="Andreopoulos B."/>
            <person name="Cheng J.F."/>
            <person name="Woyke T."/>
            <person name="Pelin A."/>
            <person name="Henrissat B."/>
            <person name="Reynolds N.K."/>
            <person name="Benny G.L."/>
            <person name="Smith M.E."/>
            <person name="James T.Y."/>
            <person name="Grigoriev I.V."/>
        </authorList>
    </citation>
    <scope>NUCLEOTIDE SEQUENCE [LARGE SCALE GENOMIC DNA]</scope>
</reference>
<proteinExistence type="predicted"/>
<gene>
    <name evidence="1" type="ORF">BDK51DRAFT_34054</name>
</gene>
<sequence>MYDTFQVVTRSEVPCGATESPRRSPLPTHHWTLLSLRDSSGRESIFLSSAVPLPLPPPPWSLLPILPSLEVVQNFFGLLPAGPAGAIAKLGEILLGRLNTDLAAFRRVSGIPEFFETDVSESLAARTESLATFRELGPPDLCHIVKTNPKAQVKDIGSYHFVLGTDASSSATLAAYLNSLSYTI</sequence>
<dbReference type="Proteomes" id="UP000269721">
    <property type="component" value="Unassembled WGS sequence"/>
</dbReference>
<dbReference type="PANTHER" id="PTHR31975:SF1">
    <property type="entry name" value="BUD SITE SELECTION PROTEIN 7-RELATED"/>
    <property type="match status" value="1"/>
</dbReference>